<comment type="caution">
    <text evidence="8">Lacks conserved residue(s) required for the propagation of feature annotation.</text>
</comment>
<dbReference type="Gene3D" id="1.20.1720.10">
    <property type="entry name" value="Multidrug resistance protein D"/>
    <property type="match status" value="1"/>
</dbReference>
<keyword evidence="7 8" id="KW-0472">Membrane</keyword>
<keyword evidence="6 8" id="KW-1133">Transmembrane helix</keyword>
<dbReference type="NCBIfam" id="TIGR00710">
    <property type="entry name" value="efflux_Bcr_CflA"/>
    <property type="match status" value="1"/>
</dbReference>
<feature type="transmembrane region" description="Helical" evidence="8">
    <location>
        <begin position="162"/>
        <end position="182"/>
    </location>
</feature>
<proteinExistence type="inferred from homology"/>
<evidence type="ECO:0000256" key="7">
    <source>
        <dbReference type="ARBA" id="ARBA00023136"/>
    </source>
</evidence>
<feature type="transmembrane region" description="Helical" evidence="8">
    <location>
        <begin position="75"/>
        <end position="95"/>
    </location>
</feature>
<dbReference type="PROSITE" id="PS00216">
    <property type="entry name" value="SUGAR_TRANSPORT_1"/>
    <property type="match status" value="1"/>
</dbReference>
<evidence type="ECO:0000259" key="9">
    <source>
        <dbReference type="PROSITE" id="PS50850"/>
    </source>
</evidence>
<dbReference type="InterPro" id="IPR004812">
    <property type="entry name" value="Efflux_drug-R_Bcr/CmlA"/>
</dbReference>
<dbReference type="InterPro" id="IPR036259">
    <property type="entry name" value="MFS_trans_sf"/>
</dbReference>
<evidence type="ECO:0000256" key="6">
    <source>
        <dbReference type="ARBA" id="ARBA00022989"/>
    </source>
</evidence>
<comment type="similarity">
    <text evidence="2 8">Belongs to the major facilitator superfamily. Bcr/CmlA family.</text>
</comment>
<organism evidence="10 11">
    <name type="scientific">Bacillus shihchuchen</name>
    <dbReference type="NCBI Taxonomy" id="3036942"/>
    <lineage>
        <taxon>Bacteria</taxon>
        <taxon>Bacillati</taxon>
        <taxon>Bacillota</taxon>
        <taxon>Bacilli</taxon>
        <taxon>Bacillales</taxon>
        <taxon>Bacillaceae</taxon>
        <taxon>Bacillus</taxon>
        <taxon>Bacillus cereus group</taxon>
    </lineage>
</organism>
<dbReference type="InterPro" id="IPR020846">
    <property type="entry name" value="MFS_dom"/>
</dbReference>
<protein>
    <recommendedName>
        <fullName evidence="8">Bcr/CflA family efflux transporter</fullName>
    </recommendedName>
</protein>
<dbReference type="PANTHER" id="PTHR43124:SF3">
    <property type="entry name" value="CHLORAMPHENICOL EFFLUX PUMP RV0191"/>
    <property type="match status" value="1"/>
</dbReference>
<keyword evidence="3 8" id="KW-0813">Transport</keyword>
<sequence>MKNEKVSVPSLLLMIILVAFPQISETIYTPSLPDISKALHVSNNEVQLTLSVYFAGFALGVFFIGWLSDIIGRRPAMLFGIVVYGVGSFLCFIANSIEVLLVSRFIQAFGASAGSVVTQTILRESVDGHKRHVMFAQISAVIAFTPAIGPLIGGFLDQMFGFKIVFLSLVVMSIGIFLYTFISLPETKTDSVTNKINVFSVLKRLITNPKVVTYGLLIGGANGVLFSYYAEAPFIFIEYFQLSPSMYGFLGIVVASASIVGAKVSKRLLATYKPEKIIYIGCLVMTGGAILLSVITFVGSNPNVIYMVVFLIAMFILLLGIGIALPNCLSLALVDFQDVIGTAGALFSLGYYVIVTMTIWGMSQLHTGSLMVMPLYFLAIVVIMMVFTRVFILGKQTSKTI</sequence>
<evidence type="ECO:0000313" key="10">
    <source>
        <dbReference type="EMBL" id="MDL2417720.1"/>
    </source>
</evidence>
<feature type="transmembrane region" description="Helical" evidence="8">
    <location>
        <begin position="304"/>
        <end position="327"/>
    </location>
</feature>
<feature type="transmembrane region" description="Helical" evidence="8">
    <location>
        <begin position="373"/>
        <end position="392"/>
    </location>
</feature>
<dbReference type="InterPro" id="IPR050189">
    <property type="entry name" value="MFS_Efflux_Transporters"/>
</dbReference>
<keyword evidence="5 8" id="KW-0812">Transmembrane</keyword>
<reference evidence="10 11" key="1">
    <citation type="journal article" date="2023" name="Int. J. Mol. Sci.">
        <title>Pathogenicity and Genomic Characterization of a Novel Genospecies, Bacillus shihchuchen, of the Bacillus cereus Group Isolated from Chinese Softshell Turtle (Pelodiscus sinensis).</title>
        <authorList>
            <person name="Cheng L.W."/>
            <person name="Byadgi O.V."/>
            <person name="Tsai C.E."/>
            <person name="Wang P.C."/>
            <person name="Chen S.C."/>
        </authorList>
    </citation>
    <scope>NUCLEOTIDE SEQUENCE [LARGE SCALE GENOMIC DNA]</scope>
    <source>
        <strain evidence="10 11">QF108-045</strain>
    </source>
</reference>
<feature type="transmembrane region" description="Helical" evidence="8">
    <location>
        <begin position="277"/>
        <end position="298"/>
    </location>
</feature>
<comment type="caution">
    <text evidence="10">The sequence shown here is derived from an EMBL/GenBank/DDBJ whole genome shotgun (WGS) entry which is preliminary data.</text>
</comment>
<feature type="transmembrane region" description="Helical" evidence="8">
    <location>
        <begin position="101"/>
        <end position="122"/>
    </location>
</feature>
<dbReference type="Proteomes" id="UP001229716">
    <property type="component" value="Unassembled WGS sequence"/>
</dbReference>
<dbReference type="PROSITE" id="PS50850">
    <property type="entry name" value="MFS"/>
    <property type="match status" value="1"/>
</dbReference>
<feature type="transmembrane region" description="Helical" evidence="8">
    <location>
        <begin position="339"/>
        <end position="361"/>
    </location>
</feature>
<feature type="transmembrane region" description="Helical" evidence="8">
    <location>
        <begin position="245"/>
        <end position="265"/>
    </location>
</feature>
<keyword evidence="11" id="KW-1185">Reference proteome</keyword>
<gene>
    <name evidence="10" type="ORF">P6F46_09775</name>
</gene>
<comment type="subcellular location">
    <subcellularLocation>
        <location evidence="1 8">Cell membrane</location>
        <topology evidence="1 8">Multi-pass membrane protein</topology>
    </subcellularLocation>
</comment>
<dbReference type="InterPro" id="IPR005829">
    <property type="entry name" value="Sugar_transporter_CS"/>
</dbReference>
<dbReference type="PRINTS" id="PR01036">
    <property type="entry name" value="TCRTETB"/>
</dbReference>
<evidence type="ECO:0000256" key="4">
    <source>
        <dbReference type="ARBA" id="ARBA00022475"/>
    </source>
</evidence>
<dbReference type="Pfam" id="PF07690">
    <property type="entry name" value="MFS_1"/>
    <property type="match status" value="1"/>
</dbReference>
<dbReference type="SUPFAM" id="SSF103473">
    <property type="entry name" value="MFS general substrate transporter"/>
    <property type="match status" value="1"/>
</dbReference>
<evidence type="ECO:0000256" key="8">
    <source>
        <dbReference type="RuleBase" id="RU365088"/>
    </source>
</evidence>
<feature type="transmembrane region" description="Helical" evidence="8">
    <location>
        <begin position="134"/>
        <end position="156"/>
    </location>
</feature>
<evidence type="ECO:0000256" key="2">
    <source>
        <dbReference type="ARBA" id="ARBA00006236"/>
    </source>
</evidence>
<dbReference type="CDD" id="cd17320">
    <property type="entry name" value="MFS_MdfA_MDR_like"/>
    <property type="match status" value="1"/>
</dbReference>
<evidence type="ECO:0000313" key="11">
    <source>
        <dbReference type="Proteomes" id="UP001229716"/>
    </source>
</evidence>
<dbReference type="InterPro" id="IPR011701">
    <property type="entry name" value="MFS"/>
</dbReference>
<evidence type="ECO:0000256" key="1">
    <source>
        <dbReference type="ARBA" id="ARBA00004651"/>
    </source>
</evidence>
<feature type="transmembrane region" description="Helical" evidence="8">
    <location>
        <begin position="211"/>
        <end position="230"/>
    </location>
</feature>
<dbReference type="PANTHER" id="PTHR43124">
    <property type="entry name" value="PURINE EFFLUX PUMP PBUE"/>
    <property type="match status" value="1"/>
</dbReference>
<feature type="transmembrane region" description="Helical" evidence="8">
    <location>
        <begin position="50"/>
        <end position="68"/>
    </location>
</feature>
<dbReference type="EMBL" id="JASWHZ010000001">
    <property type="protein sequence ID" value="MDL2417720.1"/>
    <property type="molecule type" value="Genomic_DNA"/>
</dbReference>
<name>A0ABT7KUC6_9BACI</name>
<evidence type="ECO:0000256" key="3">
    <source>
        <dbReference type="ARBA" id="ARBA00022448"/>
    </source>
</evidence>
<accession>A0ABT7KUC6</accession>
<evidence type="ECO:0000256" key="5">
    <source>
        <dbReference type="ARBA" id="ARBA00022692"/>
    </source>
</evidence>
<feature type="domain" description="Major facilitator superfamily (MFS) profile" evidence="9">
    <location>
        <begin position="10"/>
        <end position="397"/>
    </location>
</feature>
<keyword evidence="4 8" id="KW-1003">Cell membrane</keyword>